<name>A0A2T6B5M6_9RHOB</name>
<dbReference type="Proteomes" id="UP000244069">
    <property type="component" value="Unassembled WGS sequence"/>
</dbReference>
<sequence length="202" mass="21434">MNSYLAEQAQALAIALGAARVIHCSSAAVYAPSDTPVSEVTDPAPFTPYGQAKLAMERRIAELADDHLPTTILRIGNVAGAESLFANMRPGVRVTLDRFPSGRGPWRSYIGPTDLARVTAAMLEAPAAAADRIFNVGAPAPVCMDEIARAARCSIDWRSAPGIATERLVLDTARLGEICPLSISSADPAWLVEDAHTGEIWP</sequence>
<dbReference type="PANTHER" id="PTHR43245:SF13">
    <property type="entry name" value="UDP-D-APIOSE_UDP-D-XYLOSE SYNTHASE 2"/>
    <property type="match status" value="1"/>
</dbReference>
<evidence type="ECO:0000313" key="3">
    <source>
        <dbReference type="Proteomes" id="UP000244069"/>
    </source>
</evidence>
<comment type="caution">
    <text evidence="2">The sequence shown here is derived from an EMBL/GenBank/DDBJ whole genome shotgun (WGS) entry which is preliminary data.</text>
</comment>
<dbReference type="AlphaFoldDB" id="A0A2T6B5M6"/>
<reference evidence="2 3" key="1">
    <citation type="submission" date="2018-04" db="EMBL/GenBank/DDBJ databases">
        <title>Genomic Encyclopedia of Archaeal and Bacterial Type Strains, Phase II (KMG-II): from individual species to whole genera.</title>
        <authorList>
            <person name="Goeker M."/>
        </authorList>
    </citation>
    <scope>NUCLEOTIDE SEQUENCE [LARGE SCALE GENOMIC DNA]</scope>
    <source>
        <strain evidence="2 3">DSM 29329</strain>
    </source>
</reference>
<gene>
    <name evidence="2" type="ORF">C8N44_103130</name>
</gene>
<dbReference type="InterPro" id="IPR001509">
    <property type="entry name" value="Epimerase_deHydtase"/>
</dbReference>
<dbReference type="SUPFAM" id="SSF51735">
    <property type="entry name" value="NAD(P)-binding Rossmann-fold domains"/>
    <property type="match status" value="1"/>
</dbReference>
<protein>
    <submittedName>
        <fullName evidence="2">NAD-dependent epimerase/dehydratase family protein</fullName>
    </submittedName>
</protein>
<evidence type="ECO:0000259" key="1">
    <source>
        <dbReference type="Pfam" id="PF01370"/>
    </source>
</evidence>
<dbReference type="InterPro" id="IPR050177">
    <property type="entry name" value="Lipid_A_modif_metabolic_enz"/>
</dbReference>
<proteinExistence type="predicted"/>
<evidence type="ECO:0000313" key="2">
    <source>
        <dbReference type="EMBL" id="PTX51386.1"/>
    </source>
</evidence>
<keyword evidence="3" id="KW-1185">Reference proteome</keyword>
<dbReference type="EMBL" id="QBKN01000003">
    <property type="protein sequence ID" value="PTX51386.1"/>
    <property type="molecule type" value="Genomic_DNA"/>
</dbReference>
<dbReference type="PANTHER" id="PTHR43245">
    <property type="entry name" value="BIFUNCTIONAL POLYMYXIN RESISTANCE PROTEIN ARNA"/>
    <property type="match status" value="1"/>
</dbReference>
<organism evidence="2 3">
    <name type="scientific">Allosediminivita pacifica</name>
    <dbReference type="NCBI Taxonomy" id="1267769"/>
    <lineage>
        <taxon>Bacteria</taxon>
        <taxon>Pseudomonadati</taxon>
        <taxon>Pseudomonadota</taxon>
        <taxon>Alphaproteobacteria</taxon>
        <taxon>Rhodobacterales</taxon>
        <taxon>Paracoccaceae</taxon>
        <taxon>Allosediminivita</taxon>
    </lineage>
</organism>
<feature type="domain" description="NAD-dependent epimerase/dehydratase" evidence="1">
    <location>
        <begin position="14"/>
        <end position="137"/>
    </location>
</feature>
<dbReference type="Pfam" id="PF01370">
    <property type="entry name" value="Epimerase"/>
    <property type="match status" value="1"/>
</dbReference>
<dbReference type="Gene3D" id="3.40.50.720">
    <property type="entry name" value="NAD(P)-binding Rossmann-like Domain"/>
    <property type="match status" value="1"/>
</dbReference>
<accession>A0A2T6B5M6</accession>
<dbReference type="InterPro" id="IPR036291">
    <property type="entry name" value="NAD(P)-bd_dom_sf"/>
</dbReference>